<evidence type="ECO:0000313" key="4">
    <source>
        <dbReference type="EMBL" id="WAR14231.1"/>
    </source>
</evidence>
<feature type="domain" description="MIF4G" evidence="3">
    <location>
        <begin position="119"/>
        <end position="293"/>
    </location>
</feature>
<keyword evidence="1" id="KW-0810">Translation regulation</keyword>
<dbReference type="Proteomes" id="UP001164746">
    <property type="component" value="Chromosome 9"/>
</dbReference>
<dbReference type="PANTHER" id="PTHR23253:SF78">
    <property type="entry name" value="EUKARYOTIC TRANSLATION INITIATION FACTOR 4G1, ISOFORM B-RELATED"/>
    <property type="match status" value="1"/>
</dbReference>
<organism evidence="4 5">
    <name type="scientific">Mya arenaria</name>
    <name type="common">Soft-shell clam</name>
    <dbReference type="NCBI Taxonomy" id="6604"/>
    <lineage>
        <taxon>Eukaryota</taxon>
        <taxon>Metazoa</taxon>
        <taxon>Spiralia</taxon>
        <taxon>Lophotrochozoa</taxon>
        <taxon>Mollusca</taxon>
        <taxon>Bivalvia</taxon>
        <taxon>Autobranchia</taxon>
        <taxon>Heteroconchia</taxon>
        <taxon>Euheterodonta</taxon>
        <taxon>Imparidentia</taxon>
        <taxon>Neoheterodontei</taxon>
        <taxon>Myida</taxon>
        <taxon>Myoidea</taxon>
        <taxon>Myidae</taxon>
        <taxon>Mya</taxon>
    </lineage>
</organism>
<gene>
    <name evidence="4" type="ORF">MAR_004336</name>
</gene>
<dbReference type="Gene3D" id="1.25.40.180">
    <property type="match status" value="4"/>
</dbReference>
<evidence type="ECO:0000256" key="1">
    <source>
        <dbReference type="ARBA" id="ARBA00022845"/>
    </source>
</evidence>
<name>A0ABY7F4I4_MYAAR</name>
<feature type="compositionally biased region" description="Polar residues" evidence="2">
    <location>
        <begin position="24"/>
        <end position="45"/>
    </location>
</feature>
<feature type="compositionally biased region" description="Basic and acidic residues" evidence="2">
    <location>
        <begin position="53"/>
        <end position="63"/>
    </location>
</feature>
<reference evidence="4" key="1">
    <citation type="submission" date="2022-11" db="EMBL/GenBank/DDBJ databases">
        <title>Centuries of genome instability and evolution in soft-shell clam transmissible cancer (bioRxiv).</title>
        <authorList>
            <person name="Hart S.F.M."/>
            <person name="Yonemitsu M.A."/>
            <person name="Giersch R.M."/>
            <person name="Beal B.F."/>
            <person name="Arriagada G."/>
            <person name="Davis B.W."/>
            <person name="Ostrander E.A."/>
            <person name="Goff S.P."/>
            <person name="Metzger M.J."/>
        </authorList>
    </citation>
    <scope>NUCLEOTIDE SEQUENCE</scope>
    <source>
        <strain evidence="4">MELC-2E11</strain>
        <tissue evidence="4">Siphon/mantle</tissue>
    </source>
</reference>
<dbReference type="InterPro" id="IPR003890">
    <property type="entry name" value="MIF4G-like_typ-3"/>
</dbReference>
<dbReference type="InterPro" id="IPR016024">
    <property type="entry name" value="ARM-type_fold"/>
</dbReference>
<protein>
    <submittedName>
        <fullName evidence="4">IF4G1-like protein</fullName>
    </submittedName>
</protein>
<proteinExistence type="predicted"/>
<evidence type="ECO:0000259" key="3">
    <source>
        <dbReference type="SMART" id="SM00543"/>
    </source>
</evidence>
<dbReference type="PANTHER" id="PTHR23253">
    <property type="entry name" value="EUKARYOTIC TRANSLATION INITIATION FACTOR 4 GAMMA"/>
    <property type="match status" value="1"/>
</dbReference>
<dbReference type="SMART" id="SM00543">
    <property type="entry name" value="MIF4G"/>
    <property type="match status" value="1"/>
</dbReference>
<dbReference type="InterPro" id="IPR003307">
    <property type="entry name" value="W2_domain"/>
</dbReference>
<dbReference type="SUPFAM" id="SSF48371">
    <property type="entry name" value="ARM repeat"/>
    <property type="match status" value="2"/>
</dbReference>
<keyword evidence="5" id="KW-1185">Reference proteome</keyword>
<dbReference type="Pfam" id="PF02020">
    <property type="entry name" value="W2"/>
    <property type="match status" value="1"/>
</dbReference>
<feature type="region of interest" description="Disordered" evidence="2">
    <location>
        <begin position="1"/>
        <end position="63"/>
    </location>
</feature>
<evidence type="ECO:0000313" key="5">
    <source>
        <dbReference type="Proteomes" id="UP001164746"/>
    </source>
</evidence>
<dbReference type="EMBL" id="CP111020">
    <property type="protein sequence ID" value="WAR14231.1"/>
    <property type="molecule type" value="Genomic_DNA"/>
</dbReference>
<sequence>MPRKSRRLKPGTSKNEMEEKDAVSESQGLPSMASQTNKPGTSPSEMNKPIKTAKVELHKAEKPWKPSCLKSSTTIETQDMSIKTTEVGLHKAKNPWKPRRQKSSDKELKVNADAIDDLYKKTLSILNKLTLHKFQVLVSRMKTLKIDTKDKLKGVVDLVFEKAICEPYFSEVYANMCKCLSKDSRTEKANEEVKAKHRSLGNVRFMGELFKLKIISQNIMHDCVFKLLRAKDPESLASVCRLLTTIGKELDTVKNKPRMDQHFQQMAKLANDKKNTARVRFMIEDVISVRLNKWIPQCSNKTPQTIDQIHLEVARERHVEKLQKSQKGETGKREGCRKGHTEAAQCFVEKGPDNTKDVNSTPATRTNCLTLTEIADRLHDIIVVRQEDNETVFNWIESNVEHATTAKSQFIRELMIAVCQSAITGLLRGYFDIFYDEDIITEDVFSESEEGENEPEGKTTALEQVVQFLEWLKEARADS</sequence>
<accession>A0ABY7F4I4</accession>
<evidence type="ECO:0000256" key="2">
    <source>
        <dbReference type="SAM" id="MobiDB-lite"/>
    </source>
</evidence>
<dbReference type="Pfam" id="PF02854">
    <property type="entry name" value="MIF4G"/>
    <property type="match status" value="1"/>
</dbReference>